<gene>
    <name evidence="2" type="ORF">SAMN05444167_3377</name>
</gene>
<evidence type="ECO:0000313" key="2">
    <source>
        <dbReference type="EMBL" id="SDF80953.1"/>
    </source>
</evidence>
<feature type="region of interest" description="Disordered" evidence="1">
    <location>
        <begin position="122"/>
        <end position="149"/>
    </location>
</feature>
<dbReference type="OrthoDB" id="9877845at2"/>
<name>A0A1G7P3X5_9BACT</name>
<dbReference type="AlphaFoldDB" id="A0A1G7P3X5"/>
<protein>
    <recommendedName>
        <fullName evidence="4">LTXXQ motif family protein</fullName>
    </recommendedName>
</protein>
<dbReference type="RefSeq" id="WP_083346187.1">
    <property type="nucleotide sequence ID" value="NZ_LT629690.1"/>
</dbReference>
<proteinExistence type="predicted"/>
<feature type="compositionally biased region" description="Pro residues" evidence="1">
    <location>
        <begin position="140"/>
        <end position="149"/>
    </location>
</feature>
<sequence length="149" mass="16467">MNRHSFHHRIFRGAVEAVPSFGVFLLTVLLVVQSGITQQRPEPPSAAMEVDHIARAMSRAQVALTTDQQKQIFSVYVDAQTAAQSSSSSSTDEFTRRQQMEALQTSVRKEVRTLLTEAQQKVFDAMATQHSRRGDGGPMQGPPPSDMPN</sequence>
<evidence type="ECO:0008006" key="4">
    <source>
        <dbReference type="Google" id="ProtNLM"/>
    </source>
</evidence>
<keyword evidence="3" id="KW-1185">Reference proteome</keyword>
<accession>A0A1G7P3X5</accession>
<evidence type="ECO:0000256" key="1">
    <source>
        <dbReference type="SAM" id="MobiDB-lite"/>
    </source>
</evidence>
<organism evidence="2 3">
    <name type="scientific">Terriglobus roseus</name>
    <dbReference type="NCBI Taxonomy" id="392734"/>
    <lineage>
        <taxon>Bacteria</taxon>
        <taxon>Pseudomonadati</taxon>
        <taxon>Acidobacteriota</taxon>
        <taxon>Terriglobia</taxon>
        <taxon>Terriglobales</taxon>
        <taxon>Acidobacteriaceae</taxon>
        <taxon>Terriglobus</taxon>
    </lineage>
</organism>
<dbReference type="Proteomes" id="UP000182427">
    <property type="component" value="Chromosome I"/>
</dbReference>
<dbReference type="EMBL" id="LT629690">
    <property type="protein sequence ID" value="SDF80953.1"/>
    <property type="molecule type" value="Genomic_DNA"/>
</dbReference>
<reference evidence="2 3" key="1">
    <citation type="submission" date="2016-10" db="EMBL/GenBank/DDBJ databases">
        <authorList>
            <person name="de Groot N.N."/>
        </authorList>
    </citation>
    <scope>NUCLEOTIDE SEQUENCE [LARGE SCALE GENOMIC DNA]</scope>
    <source>
        <strain evidence="2 3">GAS232</strain>
    </source>
</reference>
<evidence type="ECO:0000313" key="3">
    <source>
        <dbReference type="Proteomes" id="UP000182427"/>
    </source>
</evidence>